<evidence type="ECO:0000256" key="1">
    <source>
        <dbReference type="RuleBase" id="RU003818"/>
    </source>
</evidence>
<evidence type="ECO:0000313" key="3">
    <source>
        <dbReference type="EMBL" id="RZC32789.1"/>
    </source>
</evidence>
<dbReference type="GO" id="GO:0016020">
    <property type="term" value="C:membrane"/>
    <property type="evidence" value="ECO:0007669"/>
    <property type="project" value="InterPro"/>
</dbReference>
<sequence>VTVNSKKKKNKLNDSENDVLEKSEVILKFPTYALKMPPIITSRKHANNKVDPVQVSCKSKNVTKSLSNLRKKIQCIPRDTVVDISAPDGSAVSPSTVVVKRCGGMCSGGKKCISSKKTNVEFYVRTTHQKSTMVFCSRISVPEDTECQCGCEVKKSCSINQKFDTTLCKCICTN</sequence>
<feature type="non-terminal residue" evidence="3">
    <location>
        <position position="1"/>
    </location>
</feature>
<protein>
    <recommendedName>
        <fullName evidence="2">Platelet-derived growth factor (PDGF) family profile domain-containing protein</fullName>
    </recommendedName>
</protein>
<proteinExistence type="inferred from homology"/>
<feature type="domain" description="Platelet-derived growth factor (PDGF) family profile" evidence="2">
    <location>
        <begin position="61"/>
        <end position="149"/>
    </location>
</feature>
<dbReference type="Gene3D" id="2.10.90.10">
    <property type="entry name" value="Cystine-knot cytokines"/>
    <property type="match status" value="1"/>
</dbReference>
<evidence type="ECO:0000313" key="4">
    <source>
        <dbReference type="Proteomes" id="UP000292052"/>
    </source>
</evidence>
<dbReference type="SUPFAM" id="SSF57501">
    <property type="entry name" value="Cystine-knot cytokines"/>
    <property type="match status" value="1"/>
</dbReference>
<dbReference type="InterPro" id="IPR029034">
    <property type="entry name" value="Cystine-knot_cytokine"/>
</dbReference>
<name>A0A482VJX9_ASBVE</name>
<reference evidence="3 4" key="1">
    <citation type="submission" date="2017-03" db="EMBL/GenBank/DDBJ databases">
        <title>Genome of the blue death feigning beetle - Asbolus verrucosus.</title>
        <authorList>
            <person name="Rider S.D."/>
        </authorList>
    </citation>
    <scope>NUCLEOTIDE SEQUENCE [LARGE SCALE GENOMIC DNA]</scope>
    <source>
        <strain evidence="3">Butters</strain>
        <tissue evidence="3">Head and leg muscle</tissue>
    </source>
</reference>
<dbReference type="OrthoDB" id="8878063at2759"/>
<dbReference type="InterPro" id="IPR000072">
    <property type="entry name" value="PDGF/VEGF_dom"/>
</dbReference>
<keyword evidence="1" id="KW-0339">Growth factor</keyword>
<dbReference type="GO" id="GO:0008083">
    <property type="term" value="F:growth factor activity"/>
    <property type="evidence" value="ECO:0007669"/>
    <property type="project" value="UniProtKB-KW"/>
</dbReference>
<organism evidence="3 4">
    <name type="scientific">Asbolus verrucosus</name>
    <name type="common">Desert ironclad beetle</name>
    <dbReference type="NCBI Taxonomy" id="1661398"/>
    <lineage>
        <taxon>Eukaryota</taxon>
        <taxon>Metazoa</taxon>
        <taxon>Ecdysozoa</taxon>
        <taxon>Arthropoda</taxon>
        <taxon>Hexapoda</taxon>
        <taxon>Insecta</taxon>
        <taxon>Pterygota</taxon>
        <taxon>Neoptera</taxon>
        <taxon>Endopterygota</taxon>
        <taxon>Coleoptera</taxon>
        <taxon>Polyphaga</taxon>
        <taxon>Cucujiformia</taxon>
        <taxon>Tenebrionidae</taxon>
        <taxon>Pimeliinae</taxon>
        <taxon>Asbolus</taxon>
    </lineage>
</organism>
<dbReference type="SMART" id="SM00141">
    <property type="entry name" value="PDGF"/>
    <property type="match status" value="1"/>
</dbReference>
<dbReference type="Pfam" id="PF00341">
    <property type="entry name" value="PDGF"/>
    <property type="match status" value="1"/>
</dbReference>
<keyword evidence="4" id="KW-1185">Reference proteome</keyword>
<dbReference type="EMBL" id="QDEB01094580">
    <property type="protein sequence ID" value="RZC32789.1"/>
    <property type="molecule type" value="Genomic_DNA"/>
</dbReference>
<accession>A0A482VJX9</accession>
<comment type="caution">
    <text evidence="3">The sequence shown here is derived from an EMBL/GenBank/DDBJ whole genome shotgun (WGS) entry which is preliminary data.</text>
</comment>
<evidence type="ECO:0000259" key="2">
    <source>
        <dbReference type="PROSITE" id="PS50278"/>
    </source>
</evidence>
<dbReference type="Proteomes" id="UP000292052">
    <property type="component" value="Unassembled WGS sequence"/>
</dbReference>
<gene>
    <name evidence="3" type="ORF">BDFB_003999</name>
</gene>
<comment type="similarity">
    <text evidence="1">Belongs to the PDGF/VEGF growth factor family.</text>
</comment>
<dbReference type="PROSITE" id="PS50278">
    <property type="entry name" value="PDGF_2"/>
    <property type="match status" value="1"/>
</dbReference>
<dbReference type="AlphaFoldDB" id="A0A482VJX9"/>
<feature type="non-terminal residue" evidence="3">
    <location>
        <position position="174"/>
    </location>
</feature>